<keyword evidence="14" id="KW-1185">Reference proteome</keyword>
<dbReference type="EMBL" id="QWLV01000008">
    <property type="protein sequence ID" value="RHW16686.1"/>
    <property type="molecule type" value="Genomic_DNA"/>
</dbReference>
<keyword evidence="7 8" id="KW-0998">Cell outer membrane</keyword>
<gene>
    <name evidence="13" type="ORF">D1610_14950</name>
</gene>
<dbReference type="InterPro" id="IPR012910">
    <property type="entry name" value="Plug_dom"/>
</dbReference>
<accession>A0A396RM32</accession>
<dbReference type="Proteomes" id="UP000266693">
    <property type="component" value="Unassembled WGS sequence"/>
</dbReference>
<feature type="signal peptide" evidence="10">
    <location>
        <begin position="1"/>
        <end position="32"/>
    </location>
</feature>
<evidence type="ECO:0000313" key="13">
    <source>
        <dbReference type="EMBL" id="RHW16686.1"/>
    </source>
</evidence>
<dbReference type="AlphaFoldDB" id="A0A396RM32"/>
<sequence length="1223" mass="132868">MANRVNLRQRMGATASWTVLGLLLACGGQAMAQTTPASEQTAAADASADITQDDEDIVVVGSRASQQSSNARKKNARTATDSIVADDIGSFPDRNVNEAISRIPGVALGRNEFGEGESVAVRGNGPDLTRVELDGIGVQSTNGLAINSDNGRSADLRELPAELVKSVDVVKGSTADMTEGSLGGTVQIKTRTGLDFKKPYFSLRAGAGQNSLGRDWTPDFNGVAASRFLNDRLGVIVSGTYSKIQNNGHGYENTTSNNRGYARLFDFDQSPEKTFEYNINTIGTDAADVAYGNSTAPDGTSLTPRELVTLAAGAQSKAECFEIFPHNPTGTNAQRSQRILEQQSCLNQWNDYTPSLIRHFMNAQTDERYAIDGRLDYRLTDDLTVFAKGTMANRKVHDQNRGRTPVSLFNQNVNGTFVTDASGYPRVRSVSPNAPAGYYLFDPNYGLNSVSSNATLGNVLNVVPNSVVVDDAHNVTQMTLTNNRVTIDQIENIIDTKTKYAQIGAEYRGERLEIDAMAGLTTASTSRGDMRTSRSYAYGDATLTLQPNGLWDIDLPENYDETDPANYVQLAQPPCIGGGTPPSCIGQNDVAAGPTTGDGTPEYTVGQMPLTTPNFGVSYSPALGEASERIAKLDLAYKTDDILPFFTRFKVGAMYRKNKIDRWGGGGYTAQSAVGTFGEDGYIPAIVVPTANVRGQLRACEPTAGSSAPGGLSCNYGFVPSVNPINIRSGVDTLTPQELQDLFTRTLEESDSEYFGDLPNRGDLPPAWQGIRTDELFAALGASQFMNFDCLKTCVGSDGQVYEQPVTRVQETIKNVYAMFDFEQELPWGLLFNGNVGVRGVFVDVKGSALLTLNSIRTNENFNPEDPNNPGGITTFTFSQNTTLSGSTSDWLPSFNFNLWGFNESLVLRLYGGKTVARPNMNRLTAGGNCTIDERDLIETGGDTFGCSGRVGNPGLKPFTAWSYNASLEWYPNADTLFSVAYGKLDVKTGNPIAVTKTARPFEGSDQVDPVTGEPLSDYEFDYPTWENGPGYKRDIWEFSAKTAFTFLPWFLKYTGADANFSILGSSVTSGQQDPLTGDIMAPPDESKYYTNASLWYDDGKLNLRLAYQKRSARFSCITPCGGNNIDINYPGEQWTNVRLVGPGYNPGVPRFNDETTFIDAKASYNITRNFQVYVEGRNMTREAQTVSTGEYVPFADGTPRIMRLSYGGRRIMGGVRIQFGGK</sequence>
<dbReference type="Pfam" id="PF07715">
    <property type="entry name" value="Plug"/>
    <property type="match status" value="1"/>
</dbReference>
<dbReference type="InterPro" id="IPR036942">
    <property type="entry name" value="Beta-barrel_TonB_sf"/>
</dbReference>
<evidence type="ECO:0000256" key="9">
    <source>
        <dbReference type="RuleBase" id="RU003357"/>
    </source>
</evidence>
<evidence type="ECO:0000256" key="8">
    <source>
        <dbReference type="PROSITE-ProRule" id="PRU01360"/>
    </source>
</evidence>
<evidence type="ECO:0000256" key="4">
    <source>
        <dbReference type="ARBA" id="ARBA00022692"/>
    </source>
</evidence>
<evidence type="ECO:0000313" key="14">
    <source>
        <dbReference type="Proteomes" id="UP000266693"/>
    </source>
</evidence>
<reference evidence="13 14" key="1">
    <citation type="submission" date="2018-08" db="EMBL/GenBank/DDBJ databases">
        <title>The multiple taxonomic identification of Sphingomonas gilva.</title>
        <authorList>
            <person name="Zhu D."/>
            <person name="Zheng S."/>
        </authorList>
    </citation>
    <scope>NUCLEOTIDE SEQUENCE [LARGE SCALE GENOMIC DNA]</scope>
    <source>
        <strain evidence="13 14">ZDH117</strain>
    </source>
</reference>
<dbReference type="GO" id="GO:0009279">
    <property type="term" value="C:cell outer membrane"/>
    <property type="evidence" value="ECO:0007669"/>
    <property type="project" value="UniProtKB-SubCell"/>
</dbReference>
<evidence type="ECO:0000256" key="7">
    <source>
        <dbReference type="ARBA" id="ARBA00023237"/>
    </source>
</evidence>
<proteinExistence type="inferred from homology"/>
<dbReference type="InterPro" id="IPR039426">
    <property type="entry name" value="TonB-dep_rcpt-like"/>
</dbReference>
<dbReference type="PROSITE" id="PS52016">
    <property type="entry name" value="TONB_DEPENDENT_REC_3"/>
    <property type="match status" value="1"/>
</dbReference>
<dbReference type="InterPro" id="IPR037066">
    <property type="entry name" value="Plug_dom_sf"/>
</dbReference>
<dbReference type="OrthoDB" id="5476657at2"/>
<evidence type="ECO:0000256" key="2">
    <source>
        <dbReference type="ARBA" id="ARBA00022448"/>
    </source>
</evidence>
<evidence type="ECO:0000256" key="10">
    <source>
        <dbReference type="SAM" id="SignalP"/>
    </source>
</evidence>
<feature type="domain" description="TonB-dependent receptor-like beta-barrel" evidence="11">
    <location>
        <begin position="616"/>
        <end position="1179"/>
    </location>
</feature>
<evidence type="ECO:0000256" key="6">
    <source>
        <dbReference type="ARBA" id="ARBA00023136"/>
    </source>
</evidence>
<keyword evidence="10" id="KW-0732">Signal</keyword>
<comment type="similarity">
    <text evidence="8 9">Belongs to the TonB-dependent receptor family.</text>
</comment>
<evidence type="ECO:0000259" key="11">
    <source>
        <dbReference type="Pfam" id="PF00593"/>
    </source>
</evidence>
<dbReference type="Gene3D" id="2.40.170.20">
    <property type="entry name" value="TonB-dependent receptor, beta-barrel domain"/>
    <property type="match status" value="1"/>
</dbReference>
<keyword evidence="13" id="KW-0675">Receptor</keyword>
<evidence type="ECO:0000259" key="12">
    <source>
        <dbReference type="Pfam" id="PF07715"/>
    </source>
</evidence>
<keyword evidence="6 8" id="KW-0472">Membrane</keyword>
<keyword evidence="3 8" id="KW-1134">Transmembrane beta strand</keyword>
<organism evidence="13 14">
    <name type="scientific">Sphingomonas gilva</name>
    <dbReference type="NCBI Taxonomy" id="2305907"/>
    <lineage>
        <taxon>Bacteria</taxon>
        <taxon>Pseudomonadati</taxon>
        <taxon>Pseudomonadota</taxon>
        <taxon>Alphaproteobacteria</taxon>
        <taxon>Sphingomonadales</taxon>
        <taxon>Sphingomonadaceae</taxon>
        <taxon>Sphingomonas</taxon>
    </lineage>
</organism>
<dbReference type="NCBIfam" id="TIGR01782">
    <property type="entry name" value="TonB-Xanth-Caul"/>
    <property type="match status" value="1"/>
</dbReference>
<keyword evidence="4 8" id="KW-0812">Transmembrane</keyword>
<name>A0A396RM32_9SPHN</name>
<dbReference type="PANTHER" id="PTHR40980:SF3">
    <property type="entry name" value="TONB-DEPENDENT RECEPTOR-LIKE BETA-BARREL DOMAIN-CONTAINING PROTEIN"/>
    <property type="match status" value="1"/>
</dbReference>
<evidence type="ECO:0000256" key="1">
    <source>
        <dbReference type="ARBA" id="ARBA00004571"/>
    </source>
</evidence>
<evidence type="ECO:0000256" key="3">
    <source>
        <dbReference type="ARBA" id="ARBA00022452"/>
    </source>
</evidence>
<protein>
    <submittedName>
        <fullName evidence="13">TonB-dependent receptor</fullName>
    </submittedName>
</protein>
<dbReference type="InterPro" id="IPR000531">
    <property type="entry name" value="Beta-barrel_TonB"/>
</dbReference>
<dbReference type="InterPro" id="IPR010104">
    <property type="entry name" value="TonB_rcpt_bac"/>
</dbReference>
<keyword evidence="2 8" id="KW-0813">Transport</keyword>
<dbReference type="SUPFAM" id="SSF56935">
    <property type="entry name" value="Porins"/>
    <property type="match status" value="1"/>
</dbReference>
<dbReference type="Pfam" id="PF00593">
    <property type="entry name" value="TonB_dep_Rec_b-barrel"/>
    <property type="match status" value="1"/>
</dbReference>
<feature type="domain" description="TonB-dependent receptor plug" evidence="12">
    <location>
        <begin position="73"/>
        <end position="185"/>
    </location>
</feature>
<comment type="caution">
    <text evidence="13">The sequence shown here is derived from an EMBL/GenBank/DDBJ whole genome shotgun (WGS) entry which is preliminary data.</text>
</comment>
<keyword evidence="5 9" id="KW-0798">TonB box</keyword>
<comment type="subcellular location">
    <subcellularLocation>
        <location evidence="1 8">Cell outer membrane</location>
        <topology evidence="1 8">Multi-pass membrane protein</topology>
    </subcellularLocation>
</comment>
<feature type="chain" id="PRO_5017422711" evidence="10">
    <location>
        <begin position="33"/>
        <end position="1223"/>
    </location>
</feature>
<evidence type="ECO:0000256" key="5">
    <source>
        <dbReference type="ARBA" id="ARBA00023077"/>
    </source>
</evidence>
<dbReference type="PROSITE" id="PS51257">
    <property type="entry name" value="PROKAR_LIPOPROTEIN"/>
    <property type="match status" value="1"/>
</dbReference>
<dbReference type="PANTHER" id="PTHR40980">
    <property type="entry name" value="PLUG DOMAIN-CONTAINING PROTEIN"/>
    <property type="match status" value="1"/>
</dbReference>
<dbReference type="Gene3D" id="2.170.130.10">
    <property type="entry name" value="TonB-dependent receptor, plug domain"/>
    <property type="match status" value="1"/>
</dbReference>